<dbReference type="OrthoDB" id="259915at2"/>
<evidence type="ECO:0000313" key="2">
    <source>
        <dbReference type="EMBL" id="AUP81101.1"/>
    </source>
</evidence>
<protein>
    <recommendedName>
        <fullName evidence="1">Imm33-like domain-containing protein</fullName>
    </recommendedName>
</protein>
<dbReference type="Proteomes" id="UP000235826">
    <property type="component" value="Chromosome"/>
</dbReference>
<dbReference type="Pfam" id="PF24719">
    <property type="entry name" value="Imm33-like"/>
    <property type="match status" value="1"/>
</dbReference>
<reference evidence="2 3" key="1">
    <citation type="submission" date="2018-01" db="EMBL/GenBank/DDBJ databases">
        <title>Complete genome sequence of Flavivirga eckloniae ECD14 isolated from seaweed Ecklonia cava.</title>
        <authorList>
            <person name="Lee J.H."/>
            <person name="Baik K.S."/>
            <person name="Seong C.N."/>
        </authorList>
    </citation>
    <scope>NUCLEOTIDE SEQUENCE [LARGE SCALE GENOMIC DNA]</scope>
    <source>
        <strain evidence="2 3">ECD14</strain>
    </source>
</reference>
<dbReference type="InterPro" id="IPR056509">
    <property type="entry name" value="Imm33-like"/>
</dbReference>
<dbReference type="EMBL" id="CP025791">
    <property type="protein sequence ID" value="AUP81101.1"/>
    <property type="molecule type" value="Genomic_DNA"/>
</dbReference>
<dbReference type="RefSeq" id="WP_102757744.1">
    <property type="nucleotide sequence ID" value="NZ_CP025791.1"/>
</dbReference>
<dbReference type="AlphaFoldDB" id="A0A2K9PVL5"/>
<organism evidence="2 3">
    <name type="scientific">Flavivirga eckloniae</name>
    <dbReference type="NCBI Taxonomy" id="1803846"/>
    <lineage>
        <taxon>Bacteria</taxon>
        <taxon>Pseudomonadati</taxon>
        <taxon>Bacteroidota</taxon>
        <taxon>Flavobacteriia</taxon>
        <taxon>Flavobacteriales</taxon>
        <taxon>Flavobacteriaceae</taxon>
        <taxon>Flavivirga</taxon>
    </lineage>
</organism>
<evidence type="ECO:0000313" key="3">
    <source>
        <dbReference type="Proteomes" id="UP000235826"/>
    </source>
</evidence>
<dbReference type="KEGG" id="fek:C1H87_21240"/>
<name>A0A2K9PVL5_9FLAO</name>
<evidence type="ECO:0000259" key="1">
    <source>
        <dbReference type="Pfam" id="PF24719"/>
    </source>
</evidence>
<keyword evidence="3" id="KW-1185">Reference proteome</keyword>
<gene>
    <name evidence="2" type="ORF">C1H87_21240</name>
</gene>
<feature type="domain" description="Imm33-like" evidence="1">
    <location>
        <begin position="110"/>
        <end position="212"/>
    </location>
</feature>
<accession>A0A2K9PVL5</accession>
<proteinExistence type="predicted"/>
<sequence length="237" mass="27450">MAFNLFSKKQEKGKVFTTKKCKEFNHPEIQFTISDKSIPDVDIDFFISTLEIQVSNGVKYNNGESIQIGSVVLEFKETGNVLELIEPDFKSFPIEYVNTLDFTLLNMRLQKDIVESIDPPADLLFPSIMQSIVVCENYKTIPNVLMIRYEPENRSSGWWFFDYDDKASWNDPDNFAPISIYEFALHRPDLFKFLAFPEDFQVLYFSGKNISILNDEEVVDIKENSFLSALNESLDNK</sequence>